<accession>A0A0L8IL34</accession>
<reference evidence="2 3" key="1">
    <citation type="submission" date="2015-09" db="EMBL/GenBank/DDBJ databases">
        <title>Genome announcement of multiple Pseudomonas syringae strains.</title>
        <authorList>
            <person name="Thakur S."/>
            <person name="Wang P.W."/>
            <person name="Gong Y."/>
            <person name="Weir B.S."/>
            <person name="Guttman D.S."/>
        </authorList>
    </citation>
    <scope>NUCLEOTIDE SEQUENCE [LARGE SCALE GENOMIC DNA]</scope>
    <source>
        <strain evidence="2 3">ICMP2802</strain>
    </source>
</reference>
<comment type="caution">
    <text evidence="2">The sequence shown here is derived from an EMBL/GenBank/DDBJ whole genome shotgun (WGS) entry which is preliminary data.</text>
</comment>
<dbReference type="Proteomes" id="UP000050297">
    <property type="component" value="Unassembled WGS sequence"/>
</dbReference>
<organism evidence="2 3">
    <name type="scientific">Pseudomonas syringae pv. aceris</name>
    <dbReference type="NCBI Taxonomy" id="199198"/>
    <lineage>
        <taxon>Bacteria</taxon>
        <taxon>Pseudomonadati</taxon>
        <taxon>Pseudomonadota</taxon>
        <taxon>Gammaproteobacteria</taxon>
        <taxon>Pseudomonadales</taxon>
        <taxon>Pseudomonadaceae</taxon>
        <taxon>Pseudomonas</taxon>
        <taxon>Pseudomonas syringae</taxon>
    </lineage>
</organism>
<gene>
    <name evidence="2" type="ORF">ALO91_00331</name>
</gene>
<evidence type="ECO:0000313" key="3">
    <source>
        <dbReference type="Proteomes" id="UP000050297"/>
    </source>
</evidence>
<keyword evidence="1" id="KW-0812">Transmembrane</keyword>
<feature type="transmembrane region" description="Helical" evidence="1">
    <location>
        <begin position="7"/>
        <end position="31"/>
    </location>
</feature>
<keyword evidence="1" id="KW-0472">Membrane</keyword>
<protein>
    <submittedName>
        <fullName evidence="2">Type IV pilus assembly protein PilW</fullName>
    </submittedName>
</protein>
<dbReference type="PATRIC" id="fig|199198.4.peg.831"/>
<dbReference type="InterPro" id="IPR012902">
    <property type="entry name" value="N_methyl_site"/>
</dbReference>
<sequence length="235" mass="25376">MRKLSRGFGLVEIMVALVLGLVVSLGIVQIFTAARGTYQSQNAAARMQEDARFLLSKLMQELRMTGMYGCLSFSNYTPVSPAIPWPAALATPILWDNPSRTLTLVTADVGTTGSTPTWTIVSDCQSTTQLYASKRAPAAGETAFPLRQLVYTLTGTNLTIQYGTGGDVQPLLQNVADFSVSFGMAGNPMSYTTAVTKANADAVRSVRISLTLQDGQNGIVKSQQYNVVAYLRNRF</sequence>
<keyword evidence="1" id="KW-1133">Transmembrane helix</keyword>
<evidence type="ECO:0000256" key="1">
    <source>
        <dbReference type="SAM" id="Phobius"/>
    </source>
</evidence>
<evidence type="ECO:0000313" key="2">
    <source>
        <dbReference type="EMBL" id="KPW21640.1"/>
    </source>
</evidence>
<dbReference type="AlphaFoldDB" id="A0A0L8IL34"/>
<dbReference type="EMBL" id="LJPM01000216">
    <property type="protein sequence ID" value="KPW21640.1"/>
    <property type="molecule type" value="Genomic_DNA"/>
</dbReference>
<dbReference type="Pfam" id="PF07963">
    <property type="entry name" value="N_methyl"/>
    <property type="match status" value="1"/>
</dbReference>
<name>A0A0L8IL34_PSESX</name>
<dbReference type="RefSeq" id="WP_003403524.1">
    <property type="nucleotide sequence ID" value="NZ_LGAR01000165.1"/>
</dbReference>
<proteinExistence type="predicted"/>